<dbReference type="PATRIC" id="fig|1360.109.peg.1154"/>
<dbReference type="GO" id="GO:0030420">
    <property type="term" value="P:establishment of competence for transformation"/>
    <property type="evidence" value="ECO:0007669"/>
    <property type="project" value="UniProtKB-KW"/>
</dbReference>
<evidence type="ECO:0000313" key="13">
    <source>
        <dbReference type="Proteomes" id="UP000053612"/>
    </source>
</evidence>
<dbReference type="AlphaFoldDB" id="A0A0V8E8R1"/>
<dbReference type="RefSeq" id="WP_081040674.1">
    <property type="nucleotide sequence ID" value="NZ_CAKMAO010000004.1"/>
</dbReference>
<dbReference type="InterPro" id="IPR045584">
    <property type="entry name" value="Pilin-like"/>
</dbReference>
<comment type="similarity">
    <text evidence="9">Belongs to the ComGC family.</text>
</comment>
<comment type="subcellular location">
    <subcellularLocation>
        <location evidence="1">Cell membrane</location>
        <topology evidence="1">Single-pass membrane protein</topology>
    </subcellularLocation>
    <subcellularLocation>
        <location evidence="2">Cell surface</location>
    </subcellularLocation>
</comment>
<protein>
    <submittedName>
        <fullName evidence="11 12">Competence protein ComGC</fullName>
    </submittedName>
</protein>
<evidence type="ECO:0000256" key="4">
    <source>
        <dbReference type="ARBA" id="ARBA00022481"/>
    </source>
</evidence>
<reference evidence="12" key="3">
    <citation type="journal article" date="2017" name="Genome Announc.">
        <title>Draft Genome Sequences of 24 Lactococcus lactis Strains.</title>
        <authorList>
            <person name="Backus L."/>
            <person name="Wels M."/>
            <person name="Boekhorst J."/>
            <person name="Dijkstra A.R."/>
            <person name="Beerthuyzen M."/>
            <person name="Kelly W.J."/>
            <person name="Siezen R.J."/>
            <person name="van Hijum S.A."/>
            <person name="Bachmann H."/>
        </authorList>
    </citation>
    <scope>NUCLEOTIDE SEQUENCE</scope>
    <source>
        <strain evidence="12">LMG9447</strain>
    </source>
</reference>
<evidence type="ECO:0000256" key="8">
    <source>
        <dbReference type="ARBA" id="ARBA00023287"/>
    </source>
</evidence>
<accession>A0A0V8E8R1</accession>
<keyword evidence="4" id="KW-0488">Methylation</keyword>
<sequence>MERTKKFILKKIQKIFLFVKICEKKCRQKELKAFTLIEMLIVLAIISILILLFVPNLIKEKSQVQKTGEAAVVKVVESQAQLYELDHDDEKPSLSELLNAGMITQKQISAYDNYYDQNKNEERNFND</sequence>
<dbReference type="GO" id="GO:0009986">
    <property type="term" value="C:cell surface"/>
    <property type="evidence" value="ECO:0007669"/>
    <property type="project" value="UniProtKB-SubCell"/>
</dbReference>
<dbReference type="GO" id="GO:0015628">
    <property type="term" value="P:protein secretion by the type II secretion system"/>
    <property type="evidence" value="ECO:0007669"/>
    <property type="project" value="InterPro"/>
</dbReference>
<keyword evidence="6 10" id="KW-1133">Transmembrane helix</keyword>
<dbReference type="EMBL" id="CP015904">
    <property type="protein sequence ID" value="ARE14415.1"/>
    <property type="molecule type" value="Genomic_DNA"/>
</dbReference>
<reference evidence="13" key="1">
    <citation type="submission" date="2015-10" db="EMBL/GenBank/DDBJ databases">
        <title>Draft Genome Sequences of 11 Lactococcus lactis subspecies cremoris strains.</title>
        <authorList>
            <person name="Wels M."/>
            <person name="Backus L."/>
            <person name="Boekhorst J."/>
            <person name="Dijkstra A."/>
            <person name="Beerthuizen M."/>
            <person name="Kelly W."/>
            <person name="Siezen R."/>
            <person name="Bachmann H."/>
            <person name="Van Hijum S."/>
        </authorList>
    </citation>
    <scope>NUCLEOTIDE SEQUENCE [LARGE SCALE GENOMIC DNA]</scope>
    <source>
        <strain evidence="13">LMG9449</strain>
    </source>
</reference>
<gene>
    <name evidence="11" type="ORF">LLUC11_2091</name>
    <name evidence="12" type="ORF">LMG9449_0373</name>
</gene>
<feature type="transmembrane region" description="Helical" evidence="10">
    <location>
        <begin position="33"/>
        <end position="54"/>
    </location>
</feature>
<evidence type="ECO:0000256" key="5">
    <source>
        <dbReference type="ARBA" id="ARBA00022692"/>
    </source>
</evidence>
<keyword evidence="8" id="KW-0178">Competence</keyword>
<dbReference type="EMBL" id="LKLS01000013">
    <property type="protein sequence ID" value="KSU22156.1"/>
    <property type="molecule type" value="Genomic_DNA"/>
</dbReference>
<evidence type="ECO:0000256" key="3">
    <source>
        <dbReference type="ARBA" id="ARBA00022475"/>
    </source>
</evidence>
<dbReference type="GO" id="GO:0015627">
    <property type="term" value="C:type II protein secretion system complex"/>
    <property type="evidence" value="ECO:0007669"/>
    <property type="project" value="InterPro"/>
</dbReference>
<dbReference type="NCBIfam" id="NF040999">
    <property type="entry name" value="pilin_ComGC"/>
    <property type="match status" value="1"/>
</dbReference>
<evidence type="ECO:0000256" key="10">
    <source>
        <dbReference type="SAM" id="Phobius"/>
    </source>
</evidence>
<evidence type="ECO:0000256" key="1">
    <source>
        <dbReference type="ARBA" id="ARBA00004162"/>
    </source>
</evidence>
<reference evidence="11 14" key="2">
    <citation type="journal article" date="2017" name="BMC Genomics">
        <title>Comparative and functional genomics of the Lactococcus lactis taxon; insights into evolution and niche adaptation.</title>
        <authorList>
            <person name="Kelleher P."/>
            <person name="Bottacini F."/>
            <person name="Mahony J."/>
            <person name="Kilcawley K.N."/>
            <person name="van Sinderen D."/>
        </authorList>
    </citation>
    <scope>NUCLEOTIDE SEQUENCE [LARGE SCALE GENOMIC DNA]</scope>
    <source>
        <strain evidence="11 14">UC11</strain>
    </source>
</reference>
<keyword evidence="3" id="KW-1003">Cell membrane</keyword>
<dbReference type="PIRSF" id="PIRSF029928">
    <property type="entry name" value="Late_competence_ComGC"/>
    <property type="match status" value="1"/>
</dbReference>
<name>A0A0V8E8R1_LACLL</name>
<dbReference type="InterPro" id="IPR016940">
    <property type="entry name" value="ComGC"/>
</dbReference>
<evidence type="ECO:0000313" key="14">
    <source>
        <dbReference type="Proteomes" id="UP000192067"/>
    </source>
</evidence>
<dbReference type="Proteomes" id="UP000053612">
    <property type="component" value="Unassembled WGS sequence"/>
</dbReference>
<dbReference type="GO" id="GO:0005886">
    <property type="term" value="C:plasma membrane"/>
    <property type="evidence" value="ECO:0007669"/>
    <property type="project" value="UniProtKB-SubCell"/>
</dbReference>
<evidence type="ECO:0000313" key="11">
    <source>
        <dbReference type="EMBL" id="ARE14415.1"/>
    </source>
</evidence>
<dbReference type="Gene3D" id="3.30.700.10">
    <property type="entry name" value="Glycoprotein, Type 4 Pilin"/>
    <property type="match status" value="1"/>
</dbReference>
<evidence type="ECO:0000256" key="7">
    <source>
        <dbReference type="ARBA" id="ARBA00023136"/>
    </source>
</evidence>
<dbReference type="InterPro" id="IPR012902">
    <property type="entry name" value="N_methyl_site"/>
</dbReference>
<evidence type="ECO:0000313" key="12">
    <source>
        <dbReference type="EMBL" id="KSU22156.1"/>
    </source>
</evidence>
<dbReference type="Proteomes" id="UP000192067">
    <property type="component" value="Chromosome"/>
</dbReference>
<evidence type="ECO:0000256" key="6">
    <source>
        <dbReference type="ARBA" id="ARBA00022989"/>
    </source>
</evidence>
<dbReference type="Pfam" id="PF07963">
    <property type="entry name" value="N_methyl"/>
    <property type="match status" value="1"/>
</dbReference>
<proteinExistence type="inferred from homology"/>
<dbReference type="InterPro" id="IPR000983">
    <property type="entry name" value="Bac_GSPG_pilin"/>
</dbReference>
<keyword evidence="7 10" id="KW-0472">Membrane</keyword>
<evidence type="ECO:0000256" key="9">
    <source>
        <dbReference type="ARBA" id="ARBA00043982"/>
    </source>
</evidence>
<organism evidence="12 13">
    <name type="scientific">Lactococcus lactis subsp. lactis</name>
    <name type="common">Streptococcus lactis</name>
    <dbReference type="NCBI Taxonomy" id="1360"/>
    <lineage>
        <taxon>Bacteria</taxon>
        <taxon>Bacillati</taxon>
        <taxon>Bacillota</taxon>
        <taxon>Bacilli</taxon>
        <taxon>Lactobacillales</taxon>
        <taxon>Streptococcaceae</taxon>
        <taxon>Lactococcus</taxon>
    </lineage>
</organism>
<dbReference type="PRINTS" id="PR00813">
    <property type="entry name" value="BCTERIALGSPG"/>
</dbReference>
<dbReference type="SUPFAM" id="SSF54523">
    <property type="entry name" value="Pili subunits"/>
    <property type="match status" value="1"/>
</dbReference>
<keyword evidence="5 10" id="KW-0812">Transmembrane</keyword>
<evidence type="ECO:0000256" key="2">
    <source>
        <dbReference type="ARBA" id="ARBA00004241"/>
    </source>
</evidence>
<dbReference type="NCBIfam" id="TIGR02532">
    <property type="entry name" value="IV_pilin_GFxxxE"/>
    <property type="match status" value="1"/>
</dbReference>